<keyword evidence="4" id="KW-1185">Reference proteome</keyword>
<feature type="compositionally biased region" description="Basic and acidic residues" evidence="2">
    <location>
        <begin position="38"/>
        <end position="48"/>
    </location>
</feature>
<evidence type="ECO:0000256" key="2">
    <source>
        <dbReference type="SAM" id="MobiDB-lite"/>
    </source>
</evidence>
<evidence type="ECO:0000313" key="3">
    <source>
        <dbReference type="EMBL" id="ADV64313.1"/>
    </source>
</evidence>
<sequence>MGWQDGREGSEEREGIPTMRPEGLSRVPQGVETDDRGEEPRTEGDEELLGKDEMNLAELPITLLTDRKGVSMITREVPVRDEQTATTVTRKVTVTGSEQFGLPSAQDNLVLLGLIYLTKRSNNFTHRRVWFTRWELIRVLGWPNSGQSYARLELSLKRWANVFVLYENAWWERRQQTYSSKGFGIIDDFELHDGVEGRSLSNIAWNEVFFQSLEAGFVRTIDLRILLKLRHPTSQQMYRFLGKHFHHSPVLTLDLRTFACEHVGINRNYKDNGKLKEKLQPALEELEQMGFLEPMDRASRYAKVGPNRWTITLKRRSDLKLEEGETKPVEADLLAVGPKTTAQEQALIDRGVSPAVAAELALHHPPDQLDAKLEVFDWLVERGDKRVSKSPSGYLVASIRQNYAPPRGFESRADRERREREALQQRRALEEARRKAIEEREARDRAERERLDRYWNALSPAEQERVQHEALRQAEPGLLRRYRRLQNDPHRAAPTLKLILESHLLRLLDGS</sequence>
<evidence type="ECO:0008006" key="5">
    <source>
        <dbReference type="Google" id="ProtNLM"/>
    </source>
</evidence>
<dbReference type="eggNOG" id="COG5534">
    <property type="taxonomic scope" value="Bacteria"/>
</dbReference>
<dbReference type="HOGENOM" id="CLU_546166_0_0_0"/>
<evidence type="ECO:0000256" key="1">
    <source>
        <dbReference type="SAM" id="Coils"/>
    </source>
</evidence>
<organism evidence="3 4">
    <name type="scientific">Isosphaera pallida (strain ATCC 43644 / DSM 9630 / IS1B)</name>
    <dbReference type="NCBI Taxonomy" id="575540"/>
    <lineage>
        <taxon>Bacteria</taxon>
        <taxon>Pseudomonadati</taxon>
        <taxon>Planctomycetota</taxon>
        <taxon>Planctomycetia</taxon>
        <taxon>Isosphaerales</taxon>
        <taxon>Isosphaeraceae</taxon>
        <taxon>Isosphaera</taxon>
    </lineage>
</organism>
<feature type="coiled-coil region" evidence="1">
    <location>
        <begin position="413"/>
        <end position="449"/>
    </location>
</feature>
<dbReference type="EMBL" id="CP002354">
    <property type="protein sequence ID" value="ADV64313.1"/>
    <property type="molecule type" value="Genomic_DNA"/>
</dbReference>
<dbReference type="InParanoid" id="E8R6X0"/>
<dbReference type="Proteomes" id="UP000008631">
    <property type="component" value="Plasmid pISOP01"/>
</dbReference>
<dbReference type="Pfam" id="PF10134">
    <property type="entry name" value="RPA"/>
    <property type="match status" value="1"/>
</dbReference>
<dbReference type="InterPro" id="IPR018777">
    <property type="entry name" value="Replication_initiator_prot_A"/>
</dbReference>
<dbReference type="RefSeq" id="WP_013555163.1">
    <property type="nucleotide sequence ID" value="NC_014957.1"/>
</dbReference>
<feature type="compositionally biased region" description="Basic and acidic residues" evidence="2">
    <location>
        <begin position="1"/>
        <end position="15"/>
    </location>
</feature>
<dbReference type="OrthoDB" id="9774004at2"/>
<gene>
    <name evidence="3" type="ordered locus">Isop_3757</name>
</gene>
<name>E8R6X0_ISOPI</name>
<dbReference type="KEGG" id="ipa:Isop_3757"/>
<evidence type="ECO:0000313" key="4">
    <source>
        <dbReference type="Proteomes" id="UP000008631"/>
    </source>
</evidence>
<keyword evidence="3" id="KW-0614">Plasmid</keyword>
<reference evidence="3 4" key="2">
    <citation type="journal article" date="2011" name="Stand. Genomic Sci.">
        <title>Complete genome sequence of Isosphaera pallida type strain (IS1B).</title>
        <authorList>
            <consortium name="US DOE Joint Genome Institute (JGI-PGF)"/>
            <person name="Goker M."/>
            <person name="Cleland D."/>
            <person name="Saunders E."/>
            <person name="Lapidus A."/>
            <person name="Nolan M."/>
            <person name="Lucas S."/>
            <person name="Hammon N."/>
            <person name="Deshpande S."/>
            <person name="Cheng J.F."/>
            <person name="Tapia R."/>
            <person name="Han C."/>
            <person name="Goodwin L."/>
            <person name="Pitluck S."/>
            <person name="Liolios K."/>
            <person name="Pagani I."/>
            <person name="Ivanova N."/>
            <person name="Mavromatis K."/>
            <person name="Pati A."/>
            <person name="Chen A."/>
            <person name="Palaniappan K."/>
            <person name="Land M."/>
            <person name="Hauser L."/>
            <person name="Chang Y.J."/>
            <person name="Jeffries C.D."/>
            <person name="Detter J.C."/>
            <person name="Beck B."/>
            <person name="Woyke T."/>
            <person name="Bristow J."/>
            <person name="Eisen J.A."/>
            <person name="Markowitz V."/>
            <person name="Hugenholtz P."/>
            <person name="Kyrpides N.C."/>
            <person name="Klenk H.P."/>
        </authorList>
    </citation>
    <scope>NUCLEOTIDE SEQUENCE [LARGE SCALE GENOMIC DNA]</scope>
    <source>
        <strain evidence="4">ATCC 43644 / DSM 9630 / IS1B</strain>
        <plasmid evidence="4">pISOP01</plasmid>
    </source>
</reference>
<proteinExistence type="predicted"/>
<keyword evidence="1" id="KW-0175">Coiled coil</keyword>
<protein>
    <recommendedName>
        <fullName evidence="5">Replication initiator protein A</fullName>
    </recommendedName>
</protein>
<feature type="region of interest" description="Disordered" evidence="2">
    <location>
        <begin position="1"/>
        <end position="48"/>
    </location>
</feature>
<reference key="1">
    <citation type="submission" date="2010-11" db="EMBL/GenBank/DDBJ databases">
        <title>The complete sequence of plasmid of Isophaera pallida ATCC 43644.</title>
        <authorList>
            <consortium name="US DOE Joint Genome Institute (JGI-PGF)"/>
            <person name="Lucas S."/>
            <person name="Copeland A."/>
            <person name="Lapidus A."/>
            <person name="Bruce D."/>
            <person name="Goodwin L."/>
            <person name="Pitluck S."/>
            <person name="Kyrpides N."/>
            <person name="Mavromatis K."/>
            <person name="Pagani I."/>
            <person name="Ivanova N."/>
            <person name="Saunders E."/>
            <person name="Brettin T."/>
            <person name="Detter J.C."/>
            <person name="Han C."/>
            <person name="Tapia R."/>
            <person name="Land M."/>
            <person name="Hauser L."/>
            <person name="Markowitz V."/>
            <person name="Cheng J.-F."/>
            <person name="Hugenholtz P."/>
            <person name="Woyke T."/>
            <person name="Wu D."/>
            <person name="Eisen J.A."/>
        </authorList>
    </citation>
    <scope>NUCLEOTIDE SEQUENCE</scope>
    <source>
        <strain>ATCC 43644</strain>
    </source>
</reference>
<geneLocation type="plasmid" evidence="3 4">
    <name>pISOP01</name>
</geneLocation>
<accession>E8R6X0</accession>
<dbReference type="AlphaFoldDB" id="E8R6X0"/>